<protein>
    <submittedName>
        <fullName evidence="3">Glycosyl transferase GT11 family</fullName>
    </submittedName>
</protein>
<keyword evidence="1" id="KW-0328">Glycosyltransferase</keyword>
<dbReference type="eggNOG" id="ENOG502ZC3Y">
    <property type="taxonomic scope" value="Bacteria"/>
</dbReference>
<dbReference type="RefSeq" id="WP_013281913.1">
    <property type="nucleotide sequence ID" value="NC_014387.1"/>
</dbReference>
<accession>E0RX49</accession>
<dbReference type="KEGG" id="bpb:bpr_I2527"/>
<sequence length="290" mass="34423">MIIIQLKGGMGNQMFQYALYRQLKKLGREVKIDDETGFVDDELRIPVLQRFGISYDKATREEIVKLTDSKMDIFSRIRRKLTGRKTFRIDEESGIFDPRILEVEDAYLVGYWQSDKYFANEEVEKEIREAFEKRPQEVMQDSVSWTILQQIECCESVSLHIRRTDYIDEEHIHIHNICTEKYYKSAIDEVRNQYPSAVFFIFTDDKDWCRQHFRGPNFFVVDLDEDTNTDIAEMTLMSRCKHHILANSSFSWWAAWLNDNPGKIVIAPSKWINNRKMDDIYTARMKKIAI</sequence>
<evidence type="ECO:0000313" key="3">
    <source>
        <dbReference type="EMBL" id="ADL35260.1"/>
    </source>
</evidence>
<organism evidence="3 4">
    <name type="scientific">Butyrivibrio proteoclasticus (strain ATCC 51982 / DSM 14932 / B316)</name>
    <name type="common">Clostridium proteoclasticum</name>
    <dbReference type="NCBI Taxonomy" id="515622"/>
    <lineage>
        <taxon>Bacteria</taxon>
        <taxon>Bacillati</taxon>
        <taxon>Bacillota</taxon>
        <taxon>Clostridia</taxon>
        <taxon>Lachnospirales</taxon>
        <taxon>Lachnospiraceae</taxon>
        <taxon>Butyrivibrio</taxon>
    </lineage>
</organism>
<reference evidence="3 4" key="1">
    <citation type="journal article" date="2010" name="PLoS ONE">
        <title>The glycobiome of the rumen bacterium Butyrivibrio proteoclasticus B316(T) highlights adaptation to a polysaccharide-rich environment.</title>
        <authorList>
            <person name="Kelly W.J."/>
            <person name="Leahy S.C."/>
            <person name="Altermann E."/>
            <person name="Yeoman C.J."/>
            <person name="Dunne J.C."/>
            <person name="Kong Z."/>
            <person name="Pacheco D.M."/>
            <person name="Li D."/>
            <person name="Noel S.J."/>
            <person name="Moon C.D."/>
            <person name="Cookson A.L."/>
            <person name="Attwood G.T."/>
        </authorList>
    </citation>
    <scope>NUCLEOTIDE SEQUENCE [LARGE SCALE GENOMIC DNA]</scope>
    <source>
        <strain evidence="4">ATCC 51982 / DSM 14932 / B316</strain>
    </source>
</reference>
<gene>
    <name evidence="3" type="ordered locus">bpr_I2527</name>
</gene>
<dbReference type="GO" id="GO:0016020">
    <property type="term" value="C:membrane"/>
    <property type="evidence" value="ECO:0007669"/>
    <property type="project" value="InterPro"/>
</dbReference>
<dbReference type="PANTHER" id="PTHR11927:SF9">
    <property type="entry name" value="L-FUCOSYLTRANSFERASE"/>
    <property type="match status" value="1"/>
</dbReference>
<dbReference type="Proteomes" id="UP000001299">
    <property type="component" value="Chromosome 1"/>
</dbReference>
<keyword evidence="4" id="KW-1185">Reference proteome</keyword>
<dbReference type="STRING" id="515622.bpr_I2527"/>
<dbReference type="HOGENOM" id="CLU_043399_3_1_9"/>
<dbReference type="EMBL" id="CP001810">
    <property type="protein sequence ID" value="ADL35260.1"/>
    <property type="molecule type" value="Genomic_DNA"/>
</dbReference>
<name>E0RX49_BUTPB</name>
<dbReference type="Gene3D" id="3.40.50.11350">
    <property type="match status" value="1"/>
</dbReference>
<keyword evidence="2 3" id="KW-0808">Transferase</keyword>
<dbReference type="CAZy" id="GT11">
    <property type="family name" value="Glycosyltransferase Family 11"/>
</dbReference>
<evidence type="ECO:0000313" key="4">
    <source>
        <dbReference type="Proteomes" id="UP000001299"/>
    </source>
</evidence>
<evidence type="ECO:0000256" key="1">
    <source>
        <dbReference type="ARBA" id="ARBA00022676"/>
    </source>
</evidence>
<dbReference type="AlphaFoldDB" id="E0RX49"/>
<dbReference type="Pfam" id="PF01531">
    <property type="entry name" value="Glyco_transf_11"/>
    <property type="match status" value="1"/>
</dbReference>
<evidence type="ECO:0000256" key="2">
    <source>
        <dbReference type="ARBA" id="ARBA00022679"/>
    </source>
</evidence>
<dbReference type="InterPro" id="IPR002516">
    <property type="entry name" value="Glyco_trans_11"/>
</dbReference>
<dbReference type="CDD" id="cd11301">
    <property type="entry name" value="Fut1_Fut2_like"/>
    <property type="match status" value="1"/>
</dbReference>
<dbReference type="PANTHER" id="PTHR11927">
    <property type="entry name" value="GALACTOSIDE 2-L-FUCOSYLTRANSFERASE"/>
    <property type="match status" value="1"/>
</dbReference>
<dbReference type="GO" id="GO:0005975">
    <property type="term" value="P:carbohydrate metabolic process"/>
    <property type="evidence" value="ECO:0007669"/>
    <property type="project" value="InterPro"/>
</dbReference>
<dbReference type="GO" id="GO:0008107">
    <property type="term" value="F:galactoside 2-alpha-L-fucosyltransferase activity"/>
    <property type="evidence" value="ECO:0007669"/>
    <property type="project" value="InterPro"/>
</dbReference>
<proteinExistence type="predicted"/>